<feature type="region of interest" description="Disordered" evidence="1">
    <location>
        <begin position="190"/>
        <end position="231"/>
    </location>
</feature>
<dbReference type="OrthoDB" id="5275938at2759"/>
<reference evidence="2 3" key="1">
    <citation type="journal article" date="2012" name="PLoS Pathog.">
        <title>Comparative pathogenomics reveals horizontally acquired novel virulence genes in fungi infecting cereal hosts.</title>
        <authorList>
            <person name="Gardiner D.M."/>
            <person name="McDonald M.C."/>
            <person name="Covarelli L."/>
            <person name="Solomon P.S."/>
            <person name="Rusu A.G."/>
            <person name="Marshall M."/>
            <person name="Kazan K."/>
            <person name="Chakraborty S."/>
            <person name="McDonald B.A."/>
            <person name="Manners J.M."/>
        </authorList>
    </citation>
    <scope>NUCLEOTIDE SEQUENCE [LARGE SCALE GENOMIC DNA]</scope>
    <source>
        <strain evidence="2 3">CS3096</strain>
    </source>
</reference>
<feature type="compositionally biased region" description="Polar residues" evidence="1">
    <location>
        <begin position="222"/>
        <end position="231"/>
    </location>
</feature>
<proteinExistence type="predicted"/>
<dbReference type="Proteomes" id="UP000007978">
    <property type="component" value="Chromosome 3"/>
</dbReference>
<protein>
    <submittedName>
        <fullName evidence="2">Uncharacterized protein</fullName>
    </submittedName>
</protein>
<dbReference type="RefSeq" id="XP_009263788.1">
    <property type="nucleotide sequence ID" value="XM_009265513.1"/>
</dbReference>
<dbReference type="AlphaFoldDB" id="K3V3T2"/>
<evidence type="ECO:0000313" key="3">
    <source>
        <dbReference type="Proteomes" id="UP000007978"/>
    </source>
</evidence>
<evidence type="ECO:0000256" key="1">
    <source>
        <dbReference type="SAM" id="MobiDB-lite"/>
    </source>
</evidence>
<gene>
    <name evidence="2" type="ORF">FPSE_12396</name>
</gene>
<keyword evidence="3" id="KW-1185">Reference proteome</keyword>
<dbReference type="EMBL" id="AFNW01000637">
    <property type="protein sequence ID" value="EKJ67429.1"/>
    <property type="molecule type" value="Genomic_DNA"/>
</dbReference>
<dbReference type="GeneID" id="20371013"/>
<sequence length="231" mass="26513">MAETPTKRQRVDCNSQGPRDTPSFEDSAPDGDVIFIVQGKTRVRRAMQFRGPFATSFLHKMAGMARPLHEVQYKPYIYVLTEIYTMHETSFNNAVDNFARKEYLHAKAISDICRILHEKKYRVVGHAHFEYAVDCITWKAYVKDLEVDKHEYGWPWCSDESEPRLKDFAHGVSSAYTDWRKAKGIKDSHFAPEKVAQRVQPKPEPTRRGLPTTNTGEGGHVSSPQSSWHQS</sequence>
<feature type="compositionally biased region" description="Basic and acidic residues" evidence="1">
    <location>
        <begin position="1"/>
        <end position="11"/>
    </location>
</feature>
<organism evidence="2 3">
    <name type="scientific">Fusarium pseudograminearum (strain CS3096)</name>
    <name type="common">Wheat and barley crown-rot fungus</name>
    <dbReference type="NCBI Taxonomy" id="1028729"/>
    <lineage>
        <taxon>Eukaryota</taxon>
        <taxon>Fungi</taxon>
        <taxon>Dikarya</taxon>
        <taxon>Ascomycota</taxon>
        <taxon>Pezizomycotina</taxon>
        <taxon>Sordariomycetes</taxon>
        <taxon>Hypocreomycetidae</taxon>
        <taxon>Hypocreales</taxon>
        <taxon>Nectriaceae</taxon>
        <taxon>Fusarium</taxon>
    </lineage>
</organism>
<feature type="region of interest" description="Disordered" evidence="1">
    <location>
        <begin position="1"/>
        <end position="28"/>
    </location>
</feature>
<name>K3V3T2_FUSPC</name>
<accession>K3V3T2</accession>
<dbReference type="HOGENOM" id="CLU_1199875_0_0_1"/>
<dbReference type="KEGG" id="fpu:FPSE_12396"/>
<evidence type="ECO:0000313" key="2">
    <source>
        <dbReference type="EMBL" id="EKJ67429.1"/>
    </source>
</evidence>
<comment type="caution">
    <text evidence="2">The sequence shown here is derived from an EMBL/GenBank/DDBJ whole genome shotgun (WGS) entry which is preliminary data.</text>
</comment>